<comment type="similarity">
    <text evidence="12 13">Belongs to the TonB-dependent receptor family.</text>
</comment>
<keyword evidence="5 12" id="KW-0812">Transmembrane</keyword>
<dbReference type="RefSeq" id="WP_068351411.1">
    <property type="nucleotide sequence ID" value="NZ_CP016033.1"/>
</dbReference>
<accession>A0A192D575</accession>
<feature type="domain" description="TonB-dependent receptor plug" evidence="17">
    <location>
        <begin position="62"/>
        <end position="174"/>
    </location>
</feature>
<evidence type="ECO:0000313" key="19">
    <source>
        <dbReference type="Proteomes" id="UP000078263"/>
    </source>
</evidence>
<keyword evidence="6 15" id="KW-0732">Signal</keyword>
<proteinExistence type="inferred from homology"/>
<evidence type="ECO:0000256" key="2">
    <source>
        <dbReference type="ARBA" id="ARBA00022448"/>
    </source>
</evidence>
<evidence type="ECO:0000256" key="11">
    <source>
        <dbReference type="ARBA" id="ARBA00023237"/>
    </source>
</evidence>
<dbReference type="PANTHER" id="PTHR32552">
    <property type="entry name" value="FERRICHROME IRON RECEPTOR-RELATED"/>
    <property type="match status" value="1"/>
</dbReference>
<evidence type="ECO:0000256" key="4">
    <source>
        <dbReference type="ARBA" id="ARBA00022496"/>
    </source>
</evidence>
<evidence type="ECO:0000256" key="1">
    <source>
        <dbReference type="ARBA" id="ARBA00004571"/>
    </source>
</evidence>
<keyword evidence="9 13" id="KW-0798">TonB box</keyword>
<evidence type="ECO:0000256" key="15">
    <source>
        <dbReference type="SAM" id="SignalP"/>
    </source>
</evidence>
<dbReference type="KEGG" id="pns:A9D12_10075"/>
<keyword evidence="7" id="KW-0408">Iron</keyword>
<gene>
    <name evidence="18" type="ORF">A9D12_10075</name>
</gene>
<keyword evidence="10 12" id="KW-0472">Membrane</keyword>
<dbReference type="AlphaFoldDB" id="A0A192D575"/>
<name>A0A192D575_9SPHN</name>
<evidence type="ECO:0000256" key="7">
    <source>
        <dbReference type="ARBA" id="ARBA00023004"/>
    </source>
</evidence>
<keyword evidence="19" id="KW-1185">Reference proteome</keyword>
<dbReference type="PANTHER" id="PTHR32552:SF89">
    <property type="entry name" value="CATECHOLATE SIDEROPHORE RECEPTOR FIU"/>
    <property type="match status" value="1"/>
</dbReference>
<evidence type="ECO:0000256" key="3">
    <source>
        <dbReference type="ARBA" id="ARBA00022452"/>
    </source>
</evidence>
<evidence type="ECO:0000256" key="6">
    <source>
        <dbReference type="ARBA" id="ARBA00022729"/>
    </source>
</evidence>
<evidence type="ECO:0000256" key="14">
    <source>
        <dbReference type="SAM" id="MobiDB-lite"/>
    </source>
</evidence>
<keyword evidence="2 12" id="KW-0813">Transport</keyword>
<organism evidence="18 19">
    <name type="scientific">Erythrobacter neustonensis</name>
    <dbReference type="NCBI Taxonomy" id="1112"/>
    <lineage>
        <taxon>Bacteria</taxon>
        <taxon>Pseudomonadati</taxon>
        <taxon>Pseudomonadota</taxon>
        <taxon>Alphaproteobacteria</taxon>
        <taxon>Sphingomonadales</taxon>
        <taxon>Erythrobacteraceae</taxon>
        <taxon>Erythrobacter/Porphyrobacter group</taxon>
        <taxon>Erythrobacter</taxon>
    </lineage>
</organism>
<dbReference type="InterPro" id="IPR000531">
    <property type="entry name" value="Beta-barrel_TonB"/>
</dbReference>
<feature type="chain" id="PRO_5008251791" evidence="15">
    <location>
        <begin position="23"/>
        <end position="837"/>
    </location>
</feature>
<keyword evidence="4" id="KW-0410">Iron transport</keyword>
<evidence type="ECO:0000259" key="17">
    <source>
        <dbReference type="Pfam" id="PF07715"/>
    </source>
</evidence>
<dbReference type="SUPFAM" id="SSF56935">
    <property type="entry name" value="Porins"/>
    <property type="match status" value="1"/>
</dbReference>
<evidence type="ECO:0000256" key="5">
    <source>
        <dbReference type="ARBA" id="ARBA00022692"/>
    </source>
</evidence>
<sequence length="837" mass="88272">MHRCTAFTAALLATAAAVPAHAHAHAEDREADASGNTVAAPTPAPAPAGKSFTTGVAKGRDLLDTAISASVLDEADLAQLSVSSIAGIMQNIPGIRSETSDIDGYSAITIRGLPLAAEGSKFLQLQEDGLPVLEFGDIQFAGIDQFLRADLTLSQVQAIRGGSASTFASNSPGGLINFISNTGERAGGVLQVSSGVGHDLKRIDFAYGGPLGGGWRFHAGGFYRSGEGPRKVGLNGFSGGQIKANLTRDFAGGHIRFYGKYLDDRQPNYGALPVTVGGTNADPDIGFLPGYDIRDRAYLSPLTASYTETDRNNGPSIIDMRDGLAAKVAAFGMEAQFEIAGFTVTNRFRFSDISGAYNDATPFVTAPAPFFTRFGGPGARLNYAAGPLTGQTITDARLLALTVRLHADLESLDNTTNDLRASRVWDMGGGKLTTTLGLYNAKQQIRMFWNFTSTLQDLAGGGLSAPVNITTATGVPVTDAGTLAYGFAVGLPFSIYHNRYDVDYDVLAPYGSVNFQIGKLSVGASLRWDKGDVSGQVFAPGFGDGRPLFAAVDVNGDGQISVAESRVPVLPLTRPAPVNYGYDYLSYSAGVNYRFADSLSAFARISRGGRATAENAIGTETLDPLTGRPSDPGILVSVVKQAEAGIKYRKGDLSLFLTGFWASTDERNAQITADANGQAFVAQIDRTYSAKGLEFEGEWRRGGFSLVTGATYTRARIDKDANAPAFEGLIPRHIPDFAFFARPSADLGAVTLGAVINGTTESFAQDTNQLVQPGYVLVSPFVQVRPAPGLTLAVNAFNIFDELAVVSLQAPAIPPSGLTNAQVMNGRTVSASLRYAF</sequence>
<dbReference type="STRING" id="1112.A9D12_10075"/>
<protein>
    <submittedName>
        <fullName evidence="18">TonB-dependent receptor</fullName>
    </submittedName>
</protein>
<reference evidence="18 19" key="1">
    <citation type="submission" date="2016-05" db="EMBL/GenBank/DDBJ databases">
        <title>Compelete Genome Sequence of Bacteriochlorophyll-Synthesizing Bacterium Porphyrobacter neustonensis DSM 9434.</title>
        <authorList>
            <person name="Shi X.-L."/>
            <person name="Wu Y.-H."/>
            <person name="Cheng H."/>
            <person name="Xu L."/>
            <person name="Zhang X.-Q."/>
            <person name="Wang C.-S."/>
            <person name="Xu X.-W."/>
        </authorList>
    </citation>
    <scope>NUCLEOTIDE SEQUENCE [LARGE SCALE GENOMIC DNA]</scope>
    <source>
        <strain evidence="18 19">DSM 9434</strain>
    </source>
</reference>
<keyword evidence="8" id="KW-0406">Ion transport</keyword>
<comment type="subcellular location">
    <subcellularLocation>
        <location evidence="1 12">Cell outer membrane</location>
        <topology evidence="1 12">Multi-pass membrane protein</topology>
    </subcellularLocation>
</comment>
<evidence type="ECO:0000256" key="8">
    <source>
        <dbReference type="ARBA" id="ARBA00023065"/>
    </source>
</evidence>
<dbReference type="Pfam" id="PF00593">
    <property type="entry name" value="TonB_dep_Rec_b-barrel"/>
    <property type="match status" value="1"/>
</dbReference>
<feature type="domain" description="TonB-dependent receptor-like beta-barrel" evidence="16">
    <location>
        <begin position="350"/>
        <end position="799"/>
    </location>
</feature>
<dbReference type="EMBL" id="CP016033">
    <property type="protein sequence ID" value="ANK13230.1"/>
    <property type="molecule type" value="Genomic_DNA"/>
</dbReference>
<dbReference type="InterPro" id="IPR039426">
    <property type="entry name" value="TonB-dep_rcpt-like"/>
</dbReference>
<dbReference type="Gene3D" id="2.40.170.20">
    <property type="entry name" value="TonB-dependent receptor, beta-barrel domain"/>
    <property type="match status" value="1"/>
</dbReference>
<evidence type="ECO:0000259" key="16">
    <source>
        <dbReference type="Pfam" id="PF00593"/>
    </source>
</evidence>
<evidence type="ECO:0000256" key="13">
    <source>
        <dbReference type="RuleBase" id="RU003357"/>
    </source>
</evidence>
<keyword evidence="18" id="KW-0675">Receptor</keyword>
<keyword evidence="11 12" id="KW-0998">Cell outer membrane</keyword>
<evidence type="ECO:0000256" key="12">
    <source>
        <dbReference type="PROSITE-ProRule" id="PRU01360"/>
    </source>
</evidence>
<dbReference type="Proteomes" id="UP000078263">
    <property type="component" value="Chromosome"/>
</dbReference>
<dbReference type="Pfam" id="PF07715">
    <property type="entry name" value="Plug"/>
    <property type="match status" value="1"/>
</dbReference>
<dbReference type="Gene3D" id="2.170.130.10">
    <property type="entry name" value="TonB-dependent receptor, plug domain"/>
    <property type="match status" value="1"/>
</dbReference>
<dbReference type="InterPro" id="IPR012910">
    <property type="entry name" value="Plug_dom"/>
</dbReference>
<evidence type="ECO:0000256" key="10">
    <source>
        <dbReference type="ARBA" id="ARBA00023136"/>
    </source>
</evidence>
<feature type="signal peptide" evidence="15">
    <location>
        <begin position="1"/>
        <end position="22"/>
    </location>
</feature>
<feature type="region of interest" description="Disordered" evidence="14">
    <location>
        <begin position="23"/>
        <end position="50"/>
    </location>
</feature>
<evidence type="ECO:0000256" key="9">
    <source>
        <dbReference type="ARBA" id="ARBA00023077"/>
    </source>
</evidence>
<dbReference type="InterPro" id="IPR037066">
    <property type="entry name" value="Plug_dom_sf"/>
</dbReference>
<evidence type="ECO:0000313" key="18">
    <source>
        <dbReference type="EMBL" id="ANK13230.1"/>
    </source>
</evidence>
<dbReference type="PROSITE" id="PS52016">
    <property type="entry name" value="TONB_DEPENDENT_REC_3"/>
    <property type="match status" value="1"/>
</dbReference>
<dbReference type="OrthoDB" id="7386960at2"/>
<dbReference type="GO" id="GO:0015344">
    <property type="term" value="F:siderophore uptake transmembrane transporter activity"/>
    <property type="evidence" value="ECO:0007669"/>
    <property type="project" value="TreeGrafter"/>
</dbReference>
<keyword evidence="3 12" id="KW-1134">Transmembrane beta strand</keyword>
<dbReference type="InterPro" id="IPR036942">
    <property type="entry name" value="Beta-barrel_TonB_sf"/>
</dbReference>
<dbReference type="GO" id="GO:0009279">
    <property type="term" value="C:cell outer membrane"/>
    <property type="evidence" value="ECO:0007669"/>
    <property type="project" value="UniProtKB-SubCell"/>
</dbReference>